<dbReference type="CDD" id="cd06257">
    <property type="entry name" value="DnaJ"/>
    <property type="match status" value="1"/>
</dbReference>
<dbReference type="Gene3D" id="1.10.287.110">
    <property type="entry name" value="DnaJ domain"/>
    <property type="match status" value="1"/>
</dbReference>
<dbReference type="GO" id="GO:0051082">
    <property type="term" value="F:unfolded protein binding"/>
    <property type="evidence" value="ECO:0007669"/>
    <property type="project" value="InterPro"/>
</dbReference>
<dbReference type="PRINTS" id="PR00625">
    <property type="entry name" value="JDOMAIN"/>
</dbReference>
<dbReference type="PANTHER" id="PTHR24078">
    <property type="entry name" value="DNAJ HOMOLOG SUBFAMILY C MEMBER"/>
    <property type="match status" value="1"/>
</dbReference>
<dbReference type="PROSITE" id="PS50076">
    <property type="entry name" value="DNAJ_2"/>
    <property type="match status" value="1"/>
</dbReference>
<dbReference type="GO" id="GO:0051087">
    <property type="term" value="F:protein-folding chaperone binding"/>
    <property type="evidence" value="ECO:0007669"/>
    <property type="project" value="TreeGrafter"/>
</dbReference>
<dbReference type="FunFam" id="2.60.260.20:FF:000013">
    <property type="entry name" value="DnaJ subfamily B member 11"/>
    <property type="match status" value="1"/>
</dbReference>
<dbReference type="SMART" id="SM00271">
    <property type="entry name" value="DnaJ"/>
    <property type="match status" value="1"/>
</dbReference>
<dbReference type="Proteomes" id="UP001146793">
    <property type="component" value="Unassembled WGS sequence"/>
</dbReference>
<feature type="domain" description="J" evidence="3">
    <location>
        <begin position="4"/>
        <end position="70"/>
    </location>
</feature>
<evidence type="ECO:0000313" key="6">
    <source>
        <dbReference type="Proteomes" id="UP001146793"/>
    </source>
</evidence>
<dbReference type="InterPro" id="IPR036869">
    <property type="entry name" value="J_dom_sf"/>
</dbReference>
<dbReference type="GO" id="GO:0005829">
    <property type="term" value="C:cytosol"/>
    <property type="evidence" value="ECO:0007669"/>
    <property type="project" value="TreeGrafter"/>
</dbReference>
<dbReference type="EMBL" id="JANTQA010000016">
    <property type="protein sequence ID" value="KAJ3447106.1"/>
    <property type="molecule type" value="Genomic_DNA"/>
</dbReference>
<dbReference type="FunFam" id="2.60.260.20:FF:000002">
    <property type="entry name" value="Dnaj homolog subfamily b member"/>
    <property type="match status" value="1"/>
</dbReference>
<dbReference type="Pfam" id="PF00226">
    <property type="entry name" value="DnaJ"/>
    <property type="match status" value="1"/>
</dbReference>
<dbReference type="Gene3D" id="2.60.260.20">
    <property type="entry name" value="Urease metallochaperone UreE, N-terminal domain"/>
    <property type="match status" value="2"/>
</dbReference>
<keyword evidence="1" id="KW-0143">Chaperone</keyword>
<name>A0AAV7ZYL7_9EUKA</name>
<proteinExistence type="predicted"/>
<feature type="compositionally biased region" description="Basic residues" evidence="2">
    <location>
        <begin position="138"/>
        <end position="147"/>
    </location>
</feature>
<evidence type="ECO:0000256" key="2">
    <source>
        <dbReference type="SAM" id="MobiDB-lite"/>
    </source>
</evidence>
<dbReference type="SUPFAM" id="SSF46565">
    <property type="entry name" value="Chaperone J-domain"/>
    <property type="match status" value="1"/>
</dbReference>
<dbReference type="PROSITE" id="PS00636">
    <property type="entry name" value="DNAJ_1"/>
    <property type="match status" value="1"/>
</dbReference>
<evidence type="ECO:0000313" key="5">
    <source>
        <dbReference type="EMBL" id="KAJ6237729.1"/>
    </source>
</evidence>
<organism evidence="4 6">
    <name type="scientific">Anaeramoeba flamelloides</name>
    <dbReference type="NCBI Taxonomy" id="1746091"/>
    <lineage>
        <taxon>Eukaryota</taxon>
        <taxon>Metamonada</taxon>
        <taxon>Anaeramoebidae</taxon>
        <taxon>Anaeramoeba</taxon>
    </lineage>
</organism>
<protein>
    <submittedName>
        <fullName evidence="4">DNAj</fullName>
    </submittedName>
</protein>
<dbReference type="PANTHER" id="PTHR24078:SF553">
    <property type="entry name" value="DNAJ HOMOLOG SUBFAMILY B MEMBER 5"/>
    <property type="match status" value="1"/>
</dbReference>
<keyword evidence="7" id="KW-1185">Reference proteome</keyword>
<reference evidence="5" key="1">
    <citation type="submission" date="2022-08" db="EMBL/GenBank/DDBJ databases">
        <title>Novel sulfate-reducing endosymbionts in the free-living metamonad Anaeramoeba.</title>
        <authorList>
            <person name="Jerlstrom-Hultqvist J."/>
            <person name="Cepicka I."/>
            <person name="Gallot-Lavallee L."/>
            <person name="Salas-Leiva D."/>
            <person name="Curtis B.A."/>
            <person name="Zahonova K."/>
            <person name="Pipaliya S."/>
            <person name="Dacks J."/>
            <person name="Roger A.J."/>
        </authorList>
    </citation>
    <scope>NUCLEOTIDE SEQUENCE</scope>
    <source>
        <strain evidence="5">Schooner1</strain>
    </source>
</reference>
<evidence type="ECO:0000256" key="1">
    <source>
        <dbReference type="ARBA" id="ARBA00023186"/>
    </source>
</evidence>
<dbReference type="InterPro" id="IPR008971">
    <property type="entry name" value="HSP40/DnaJ_pept-bd"/>
</dbReference>
<accession>A0AAV7ZYL7</accession>
<sequence length="324" mass="37106">MGKNYYDVLGVTKQSNINDIKKAYKKNILKWHPDKNPKNKEFAQKKFKEVSEAYEVLSDPQKKEVYDRYGEEGLKEGGANQYSSQNAENIFKEFFGGNGSSFGGFGNNGSQFSFNFGGNSNNRQQNNGFDFSNFFENKKRKTGPRKGRNSEYQLKCSLEELYHGTTKKIKLSRKVWEGNNYHIENEILQVNVKPGWKEGTKLTYPKKGDRKEGVIPGDVIFIIKEKPHPVFVRKGNNLHLRHQITLKEALTGFQLNTKMLDGQMLKLQFGNDSKVISPNESITIHNKGMIISNGRGKGDLIITFDVTFPKHLSQRKKNQVHKFL</sequence>
<dbReference type="AlphaFoldDB" id="A0AAV7ZYL7"/>
<evidence type="ECO:0000313" key="4">
    <source>
        <dbReference type="EMBL" id="KAJ3447106.1"/>
    </source>
</evidence>
<dbReference type="InterPro" id="IPR001623">
    <property type="entry name" value="DnaJ_domain"/>
</dbReference>
<dbReference type="GO" id="GO:0006457">
    <property type="term" value="P:protein folding"/>
    <property type="evidence" value="ECO:0007669"/>
    <property type="project" value="InterPro"/>
</dbReference>
<dbReference type="InterPro" id="IPR051339">
    <property type="entry name" value="DnaJ_subfamily_B"/>
</dbReference>
<evidence type="ECO:0000259" key="3">
    <source>
        <dbReference type="PROSITE" id="PS50076"/>
    </source>
</evidence>
<dbReference type="Pfam" id="PF01556">
    <property type="entry name" value="DnaJ_C"/>
    <property type="match status" value="1"/>
</dbReference>
<reference evidence="4" key="2">
    <citation type="submission" date="2022-08" db="EMBL/GenBank/DDBJ databases">
        <title>Novel sulphate-reducing endosymbionts in the free-living metamonad Anaeramoeba.</title>
        <authorList>
            <person name="Jerlstrom-Hultqvist J."/>
            <person name="Cepicka I."/>
            <person name="Gallot-Lavallee L."/>
            <person name="Salas-Leiva D."/>
            <person name="Curtis B.A."/>
            <person name="Zahonova K."/>
            <person name="Pipaliya S."/>
            <person name="Dacks J."/>
            <person name="Roger A.J."/>
        </authorList>
    </citation>
    <scope>NUCLEOTIDE SEQUENCE</scope>
    <source>
        <strain evidence="4">Busselton2</strain>
    </source>
</reference>
<comment type="caution">
    <text evidence="4">The sequence shown here is derived from an EMBL/GenBank/DDBJ whole genome shotgun (WGS) entry which is preliminary data.</text>
</comment>
<dbReference type="EMBL" id="JAOAOG010000239">
    <property type="protein sequence ID" value="KAJ6237729.1"/>
    <property type="molecule type" value="Genomic_DNA"/>
</dbReference>
<dbReference type="InterPro" id="IPR018253">
    <property type="entry name" value="DnaJ_domain_CS"/>
</dbReference>
<dbReference type="SUPFAM" id="SSF49493">
    <property type="entry name" value="HSP40/DnaJ peptide-binding domain"/>
    <property type="match status" value="2"/>
</dbReference>
<dbReference type="InterPro" id="IPR002939">
    <property type="entry name" value="DnaJ_C"/>
</dbReference>
<dbReference type="Proteomes" id="UP001150062">
    <property type="component" value="Unassembled WGS sequence"/>
</dbReference>
<gene>
    <name evidence="4" type="ORF">M0812_07323</name>
    <name evidence="5" type="ORF">M0813_27297</name>
</gene>
<feature type="region of interest" description="Disordered" evidence="2">
    <location>
        <begin position="127"/>
        <end position="149"/>
    </location>
</feature>
<dbReference type="CDD" id="cd10747">
    <property type="entry name" value="DnaJ_C"/>
    <property type="match status" value="1"/>
</dbReference>
<evidence type="ECO:0000313" key="7">
    <source>
        <dbReference type="Proteomes" id="UP001150062"/>
    </source>
</evidence>